<feature type="transmembrane region" description="Helical" evidence="9">
    <location>
        <begin position="98"/>
        <end position="124"/>
    </location>
</feature>
<dbReference type="AlphaFoldDB" id="A0A2D2AT70"/>
<evidence type="ECO:0000256" key="3">
    <source>
        <dbReference type="ARBA" id="ARBA00022448"/>
    </source>
</evidence>
<dbReference type="NCBIfam" id="TIGR00969">
    <property type="entry name" value="3a0106s02"/>
    <property type="match status" value="1"/>
</dbReference>
<dbReference type="KEGG" id="cmb:CSW64_01570"/>
<evidence type="ECO:0000256" key="4">
    <source>
        <dbReference type="ARBA" id="ARBA00022692"/>
    </source>
</evidence>
<comment type="similarity">
    <text evidence="9">Belongs to the binding-protein-dependent transport system permease family. CysTW subfamily.</text>
</comment>
<dbReference type="FunFam" id="1.10.3720.10:FF:000004">
    <property type="entry name" value="Sulfate transport system permease protein CysT"/>
    <property type="match status" value="1"/>
</dbReference>
<keyword evidence="4 9" id="KW-0812">Transmembrane</keyword>
<dbReference type="InterPro" id="IPR035906">
    <property type="entry name" value="MetI-like_sf"/>
</dbReference>
<evidence type="ECO:0000256" key="6">
    <source>
        <dbReference type="ARBA" id="ARBA00023032"/>
    </source>
</evidence>
<sequence>MSSRRRGRVLPGFGLSLGVTLSYLSLIVLAPLAALLWKAGDAGLATLWAGISSERAVATYRLTLGTALAATAFNAVVGFLLAWVLARYRFPGRRLLDAVVDLPFALPTAVAGIALSAIFAPTGWAGALLEPLGLKVAYAPAGIAVAMAFTSIPFVVRSLQPVLEDLEPEVEEAAFTLGAGDLAVFARVIFPALLPAFLSGCALAFSRALGEFGAIIFIAGNIPMETEVTTLLTYIRLEEFDYPGAAGLAAAMLALSFVTLFVVNALQLWRIRREGRA</sequence>
<keyword evidence="3 9" id="KW-0813">Transport</keyword>
<dbReference type="EMBL" id="CP024201">
    <property type="protein sequence ID" value="ATQ41191.1"/>
    <property type="molecule type" value="Genomic_DNA"/>
</dbReference>
<dbReference type="NCBIfam" id="TIGR02139">
    <property type="entry name" value="permease_CysT"/>
    <property type="match status" value="1"/>
</dbReference>
<accession>A0A2D2AT70</accession>
<evidence type="ECO:0000256" key="2">
    <source>
        <dbReference type="ARBA" id="ARBA00011779"/>
    </source>
</evidence>
<comment type="subunit">
    <text evidence="2">The complex is composed of two ATP-binding proteins (CysA), two transmembrane proteins (CysT and CysW) and a solute-binding protein (CysP).</text>
</comment>
<evidence type="ECO:0000256" key="7">
    <source>
        <dbReference type="ARBA" id="ARBA00023136"/>
    </source>
</evidence>
<proteinExistence type="inferred from homology"/>
<dbReference type="RefSeq" id="WP_099620448.1">
    <property type="nucleotide sequence ID" value="NZ_CP024201.1"/>
</dbReference>
<feature type="transmembrane region" description="Helical" evidence="9">
    <location>
        <begin position="242"/>
        <end position="266"/>
    </location>
</feature>
<evidence type="ECO:0000256" key="9">
    <source>
        <dbReference type="RuleBase" id="RU366001"/>
    </source>
</evidence>
<reference evidence="11 12" key="1">
    <citation type="submission" date="2017-10" db="EMBL/GenBank/DDBJ databases">
        <title>Genome sequence of Caulobacter mirabilis FWC38.</title>
        <authorList>
            <person name="Fiebig A."/>
            <person name="Crosson S."/>
        </authorList>
    </citation>
    <scope>NUCLEOTIDE SEQUENCE [LARGE SCALE GENOMIC DNA]</scope>
    <source>
        <strain evidence="11 12">FWC 38</strain>
    </source>
</reference>
<keyword evidence="6 9" id="KW-0764">Sulfate transport</keyword>
<dbReference type="InterPro" id="IPR011865">
    <property type="entry name" value="CysT_permease"/>
</dbReference>
<evidence type="ECO:0000256" key="8">
    <source>
        <dbReference type="ARBA" id="ARBA00025323"/>
    </source>
</evidence>
<dbReference type="PANTHER" id="PTHR30406">
    <property type="entry name" value="SULFATE TRANSPORT SYSTEM PERMEASE PROTEIN"/>
    <property type="match status" value="1"/>
</dbReference>
<protein>
    <recommendedName>
        <fullName evidence="9">Sulfate transport system permease protein CysT</fullName>
    </recommendedName>
</protein>
<dbReference type="CDD" id="cd06261">
    <property type="entry name" value="TM_PBP2"/>
    <property type="match status" value="1"/>
</dbReference>
<dbReference type="GO" id="GO:0015419">
    <property type="term" value="F:ABC-type sulfate transporter activity"/>
    <property type="evidence" value="ECO:0007669"/>
    <property type="project" value="UniProtKB-UniRule"/>
</dbReference>
<dbReference type="InterPro" id="IPR005667">
    <property type="entry name" value="Sulph_transpt2"/>
</dbReference>
<keyword evidence="7 9" id="KW-0472">Membrane</keyword>
<feature type="domain" description="ABC transmembrane type-1" evidence="10">
    <location>
        <begin position="60"/>
        <end position="267"/>
    </location>
</feature>
<keyword evidence="5 9" id="KW-1133">Transmembrane helix</keyword>
<comment type="function">
    <text evidence="8">Part of the ABC transporter complex CysAWTP (TC 3.A.1.6.1) involved in sulfate/thiosulfate import. Probably responsible for the translocation of the substrate across the membrane.</text>
</comment>
<dbReference type="InterPro" id="IPR000515">
    <property type="entry name" value="MetI-like"/>
</dbReference>
<evidence type="ECO:0000259" key="10">
    <source>
        <dbReference type="PROSITE" id="PS50928"/>
    </source>
</evidence>
<name>A0A2D2AT70_9CAUL</name>
<evidence type="ECO:0000256" key="1">
    <source>
        <dbReference type="ARBA" id="ARBA00004651"/>
    </source>
</evidence>
<dbReference type="PROSITE" id="PS50928">
    <property type="entry name" value="ABC_TM1"/>
    <property type="match status" value="1"/>
</dbReference>
<evidence type="ECO:0000313" key="11">
    <source>
        <dbReference type="EMBL" id="ATQ41191.1"/>
    </source>
</evidence>
<organism evidence="11 12">
    <name type="scientific">Caulobacter mirabilis</name>
    <dbReference type="NCBI Taxonomy" id="69666"/>
    <lineage>
        <taxon>Bacteria</taxon>
        <taxon>Pseudomonadati</taxon>
        <taxon>Pseudomonadota</taxon>
        <taxon>Alphaproteobacteria</taxon>
        <taxon>Caulobacterales</taxon>
        <taxon>Caulobacteraceae</taxon>
        <taxon>Caulobacter</taxon>
    </lineage>
</organism>
<feature type="transmembrane region" description="Helical" evidence="9">
    <location>
        <begin position="12"/>
        <end position="37"/>
    </location>
</feature>
<evidence type="ECO:0000313" key="12">
    <source>
        <dbReference type="Proteomes" id="UP000228945"/>
    </source>
</evidence>
<comment type="subcellular location">
    <subcellularLocation>
        <location evidence="1">Cell membrane</location>
        <topology evidence="1">Multi-pass membrane protein</topology>
    </subcellularLocation>
</comment>
<keyword evidence="12" id="KW-1185">Reference proteome</keyword>
<feature type="transmembrane region" description="Helical" evidence="9">
    <location>
        <begin position="62"/>
        <end position="86"/>
    </location>
</feature>
<dbReference type="Proteomes" id="UP000228945">
    <property type="component" value="Chromosome"/>
</dbReference>
<dbReference type="Pfam" id="PF00528">
    <property type="entry name" value="BPD_transp_1"/>
    <property type="match status" value="1"/>
</dbReference>
<dbReference type="OrthoDB" id="9804629at2"/>
<dbReference type="Gene3D" id="1.10.3720.10">
    <property type="entry name" value="MetI-like"/>
    <property type="match status" value="1"/>
</dbReference>
<comment type="caution">
    <text evidence="9">Lacks conserved residue(s) required for the propagation of feature annotation.</text>
</comment>
<evidence type="ECO:0000256" key="5">
    <source>
        <dbReference type="ARBA" id="ARBA00022989"/>
    </source>
</evidence>
<dbReference type="GO" id="GO:0005886">
    <property type="term" value="C:plasma membrane"/>
    <property type="evidence" value="ECO:0007669"/>
    <property type="project" value="UniProtKB-SubCell"/>
</dbReference>
<comment type="function">
    <text evidence="9">Part of the ABC transporter complex (TC 3.A.1.6.1) involved in sulfate/thiosulfate import.</text>
</comment>
<gene>
    <name evidence="11" type="primary">cysT</name>
    <name evidence="11" type="ORF">CSW64_01570</name>
</gene>
<dbReference type="PANTHER" id="PTHR30406:SF10">
    <property type="entry name" value="SULFATE TRANSPORT SYSTEM PERMEASE PROTEIN CYST"/>
    <property type="match status" value="1"/>
</dbReference>
<dbReference type="SUPFAM" id="SSF161098">
    <property type="entry name" value="MetI-like"/>
    <property type="match status" value="1"/>
</dbReference>